<gene>
    <name evidence="1" type="ORF">S06H3_52818</name>
</gene>
<reference evidence="1" key="1">
    <citation type="journal article" date="2014" name="Front. Microbiol.">
        <title>High frequency of phylogenetically diverse reductive dehalogenase-homologous genes in deep subseafloor sedimentary metagenomes.</title>
        <authorList>
            <person name="Kawai M."/>
            <person name="Futagami T."/>
            <person name="Toyoda A."/>
            <person name="Takaki Y."/>
            <person name="Nishi S."/>
            <person name="Hori S."/>
            <person name="Arai W."/>
            <person name="Tsubouchi T."/>
            <person name="Morono Y."/>
            <person name="Uchiyama I."/>
            <person name="Ito T."/>
            <person name="Fujiyama A."/>
            <person name="Inagaki F."/>
            <person name="Takami H."/>
        </authorList>
    </citation>
    <scope>NUCLEOTIDE SEQUENCE</scope>
    <source>
        <strain evidence="1">Expedition CK06-06</strain>
    </source>
</reference>
<accession>X1QMI1</accession>
<evidence type="ECO:0000313" key="1">
    <source>
        <dbReference type="EMBL" id="GAI52210.1"/>
    </source>
</evidence>
<comment type="caution">
    <text evidence="1">The sequence shown here is derived from an EMBL/GenBank/DDBJ whole genome shotgun (WGS) entry which is preliminary data.</text>
</comment>
<sequence>MYRKSMLVVLVCILALGFSGFSVVEGKSSKKTFTWNRKERQIFTVSGERWVIE</sequence>
<feature type="non-terminal residue" evidence="1">
    <location>
        <position position="53"/>
    </location>
</feature>
<dbReference type="AlphaFoldDB" id="X1QMI1"/>
<dbReference type="EMBL" id="BARV01033625">
    <property type="protein sequence ID" value="GAI52210.1"/>
    <property type="molecule type" value="Genomic_DNA"/>
</dbReference>
<organism evidence="1">
    <name type="scientific">marine sediment metagenome</name>
    <dbReference type="NCBI Taxonomy" id="412755"/>
    <lineage>
        <taxon>unclassified sequences</taxon>
        <taxon>metagenomes</taxon>
        <taxon>ecological metagenomes</taxon>
    </lineage>
</organism>
<protein>
    <submittedName>
        <fullName evidence="1">Uncharacterized protein</fullName>
    </submittedName>
</protein>
<proteinExistence type="predicted"/>
<name>X1QMI1_9ZZZZ</name>